<feature type="region of interest" description="Disordered" evidence="1">
    <location>
        <begin position="81"/>
        <end position="213"/>
    </location>
</feature>
<keyword evidence="2" id="KW-0472">Membrane</keyword>
<feature type="compositionally biased region" description="Basic and acidic residues" evidence="1">
    <location>
        <begin position="200"/>
        <end position="213"/>
    </location>
</feature>
<dbReference type="Proteomes" id="UP000076501">
    <property type="component" value="Unassembled WGS sequence"/>
</dbReference>
<gene>
    <name evidence="4" type="ORF">B4082_0218</name>
</gene>
<feature type="compositionally biased region" description="Polar residues" evidence="1">
    <location>
        <begin position="161"/>
        <end position="180"/>
    </location>
</feature>
<feature type="compositionally biased region" description="Basic and acidic residues" evidence="1">
    <location>
        <begin position="81"/>
        <end position="154"/>
    </location>
</feature>
<feature type="transmembrane region" description="Helical" evidence="2">
    <location>
        <begin position="6"/>
        <end position="25"/>
    </location>
</feature>
<evidence type="ECO:0000256" key="1">
    <source>
        <dbReference type="SAM" id="MobiDB-lite"/>
    </source>
</evidence>
<organism evidence="4 5">
    <name type="scientific">Bacillus cereus</name>
    <dbReference type="NCBI Taxonomy" id="1396"/>
    <lineage>
        <taxon>Bacteria</taxon>
        <taxon>Bacillati</taxon>
        <taxon>Bacillota</taxon>
        <taxon>Bacilli</taxon>
        <taxon>Bacillales</taxon>
        <taxon>Bacillaceae</taxon>
        <taxon>Bacillus</taxon>
        <taxon>Bacillus cereus group</taxon>
    </lineage>
</organism>
<dbReference type="AlphaFoldDB" id="A0A164IKN1"/>
<dbReference type="Pfam" id="PF05901">
    <property type="entry name" value="Excalibur"/>
    <property type="match status" value="1"/>
</dbReference>
<evidence type="ECO:0000256" key="2">
    <source>
        <dbReference type="SAM" id="Phobius"/>
    </source>
</evidence>
<sequence length="213" mass="24558">MFTALTFLFLLLSVLAIITLIIGLIKPGKVIRFGNKKTRGLVILIFLPVLFISFILTGVFANKSITPEERAAIDKKRTEEKVLKEKQEQEKSEKEKEEQEIKAKEEKKAAEEKRRQEEAQKQEEQRKLEEAQKQEEQRKLEEAQKQEEQRKQQEVQKQQESTSKSTISNSGANESFSNCTELRKKYPNGVPSSHPAYSAKLDRDKDGFACEKN</sequence>
<evidence type="ECO:0000313" key="5">
    <source>
        <dbReference type="Proteomes" id="UP000076501"/>
    </source>
</evidence>
<keyword evidence="2" id="KW-0812">Transmembrane</keyword>
<protein>
    <recommendedName>
        <fullName evidence="3">Excalibur calcium-binding domain-containing protein</fullName>
    </recommendedName>
</protein>
<dbReference type="SMART" id="SM00894">
    <property type="entry name" value="Excalibur"/>
    <property type="match status" value="1"/>
</dbReference>
<comment type="caution">
    <text evidence="4">The sequence shown here is derived from an EMBL/GenBank/DDBJ whole genome shotgun (WGS) entry which is preliminary data.</text>
</comment>
<feature type="domain" description="Excalibur calcium-binding" evidence="3">
    <location>
        <begin position="175"/>
        <end position="211"/>
    </location>
</feature>
<name>A0A164IKN1_BACCE</name>
<evidence type="ECO:0000313" key="4">
    <source>
        <dbReference type="EMBL" id="KZD41583.1"/>
    </source>
</evidence>
<dbReference type="EMBL" id="LJKA01000002">
    <property type="protein sequence ID" value="KZD41583.1"/>
    <property type="molecule type" value="Genomic_DNA"/>
</dbReference>
<keyword evidence="2" id="KW-1133">Transmembrane helix</keyword>
<feature type="transmembrane region" description="Helical" evidence="2">
    <location>
        <begin position="41"/>
        <end position="61"/>
    </location>
</feature>
<accession>A0A164IKN1</accession>
<evidence type="ECO:0000259" key="3">
    <source>
        <dbReference type="SMART" id="SM00894"/>
    </source>
</evidence>
<reference evidence="4 5" key="1">
    <citation type="submission" date="2015-09" db="EMBL/GenBank/DDBJ databases">
        <title>Bacillus cereus food isolates.</title>
        <authorList>
            <person name="Boekhorst J."/>
        </authorList>
    </citation>
    <scope>NUCLEOTIDE SEQUENCE [LARGE SCALE GENOMIC DNA]</scope>
    <source>
        <strain evidence="4 5">B4082</strain>
    </source>
</reference>
<dbReference type="PATRIC" id="fig|1396.539.peg.2391"/>
<dbReference type="InterPro" id="IPR008613">
    <property type="entry name" value="Excalibur_Ca-bd_domain"/>
</dbReference>
<proteinExistence type="predicted"/>